<feature type="transmembrane region" description="Helical" evidence="1">
    <location>
        <begin position="16"/>
        <end position="41"/>
    </location>
</feature>
<comment type="caution">
    <text evidence="2">The sequence shown here is derived from an EMBL/GenBank/DDBJ whole genome shotgun (WGS) entry which is preliminary data.</text>
</comment>
<dbReference type="EMBL" id="LSDT01000002">
    <property type="protein sequence ID" value="KXB93146.1"/>
    <property type="molecule type" value="Genomic_DNA"/>
</dbReference>
<gene>
    <name evidence="2" type="ORF">HMPREF3182_00063</name>
</gene>
<keyword evidence="3" id="KW-1185">Reference proteome</keyword>
<dbReference type="STRING" id="1588748.HMPREF3182_00063"/>
<accession>A0A134CLP9</accession>
<keyword evidence="1" id="KW-0812">Transmembrane</keyword>
<reference evidence="3" key="1">
    <citation type="submission" date="2016-01" db="EMBL/GenBank/DDBJ databases">
        <authorList>
            <person name="Mitreva M."/>
            <person name="Pepin K.H."/>
            <person name="Mihindukulasuriya K.A."/>
            <person name="Fulton R."/>
            <person name="Fronick C."/>
            <person name="O'Laughlin M."/>
            <person name="Miner T."/>
            <person name="Herter B."/>
            <person name="Rosa B.A."/>
            <person name="Cordes M."/>
            <person name="Tomlinson C."/>
            <person name="Wollam A."/>
            <person name="Palsikar V.B."/>
            <person name="Mardis E.R."/>
            <person name="Wilson R.K."/>
        </authorList>
    </citation>
    <scope>NUCLEOTIDE SEQUENCE [LARGE SCALE GENOMIC DNA]</scope>
    <source>
        <strain evidence="3">KA00182</strain>
    </source>
</reference>
<evidence type="ECO:0000313" key="3">
    <source>
        <dbReference type="Proteomes" id="UP000070160"/>
    </source>
</evidence>
<organism evidence="2 3">
    <name type="scientific">Megasphaera hutchinsoni</name>
    <dbReference type="NCBI Taxonomy" id="1588748"/>
    <lineage>
        <taxon>Bacteria</taxon>
        <taxon>Bacillati</taxon>
        <taxon>Bacillota</taxon>
        <taxon>Negativicutes</taxon>
        <taxon>Veillonellales</taxon>
        <taxon>Veillonellaceae</taxon>
        <taxon>Megasphaera</taxon>
    </lineage>
</organism>
<dbReference type="PROSITE" id="PS51257">
    <property type="entry name" value="PROKAR_LIPOPROTEIN"/>
    <property type="match status" value="1"/>
</dbReference>
<proteinExistence type="predicted"/>
<protein>
    <submittedName>
        <fullName evidence="2">Uncharacterized protein</fullName>
    </submittedName>
</protein>
<name>A0A134CLP9_9FIRM</name>
<sequence>MRNLGAKEHSCLECSFWFLVISLFLLFLCSCYLFVVSHYLFEVFLLF</sequence>
<keyword evidence="1" id="KW-0472">Membrane</keyword>
<evidence type="ECO:0000313" key="2">
    <source>
        <dbReference type="EMBL" id="KXB93146.1"/>
    </source>
</evidence>
<evidence type="ECO:0000256" key="1">
    <source>
        <dbReference type="SAM" id="Phobius"/>
    </source>
</evidence>
<dbReference type="AlphaFoldDB" id="A0A134CLP9"/>
<dbReference type="Proteomes" id="UP000070160">
    <property type="component" value="Unassembled WGS sequence"/>
</dbReference>
<keyword evidence="1" id="KW-1133">Transmembrane helix</keyword>